<dbReference type="EMBL" id="JAVIJP010000016">
    <property type="protein sequence ID" value="KAL3643724.1"/>
    <property type="molecule type" value="Genomic_DNA"/>
</dbReference>
<feature type="compositionally biased region" description="Acidic residues" evidence="1">
    <location>
        <begin position="43"/>
        <end position="67"/>
    </location>
</feature>
<comment type="caution">
    <text evidence="2">The sequence shown here is derived from an EMBL/GenBank/DDBJ whole genome shotgun (WGS) entry which is preliminary data.</text>
</comment>
<keyword evidence="3" id="KW-1185">Reference proteome</keyword>
<evidence type="ECO:0000256" key="1">
    <source>
        <dbReference type="SAM" id="MobiDB-lite"/>
    </source>
</evidence>
<feature type="region of interest" description="Disordered" evidence="1">
    <location>
        <begin position="1"/>
        <end position="74"/>
    </location>
</feature>
<sequence>MQGQGDIEHHCVMGNDDGGDIYGNGDRHGNYTKSNIDGNADSDSNDIDMDSDSDVNTDSDVDPEVDGNVEHGGVEVRPEIVSILPPCPVKTKGSGASGRRLKSLKEQAIDKSNKPLRLCRKCNQKTTHDSRNCDKIKGVVNL</sequence>
<proteinExistence type="predicted"/>
<dbReference type="Proteomes" id="UP001632038">
    <property type="component" value="Unassembled WGS sequence"/>
</dbReference>
<protein>
    <submittedName>
        <fullName evidence="2">Uncharacterized protein</fullName>
    </submittedName>
</protein>
<evidence type="ECO:0000313" key="2">
    <source>
        <dbReference type="EMBL" id="KAL3643724.1"/>
    </source>
</evidence>
<gene>
    <name evidence="2" type="ORF">CASFOL_014539</name>
</gene>
<organism evidence="2 3">
    <name type="scientific">Castilleja foliolosa</name>
    <dbReference type="NCBI Taxonomy" id="1961234"/>
    <lineage>
        <taxon>Eukaryota</taxon>
        <taxon>Viridiplantae</taxon>
        <taxon>Streptophyta</taxon>
        <taxon>Embryophyta</taxon>
        <taxon>Tracheophyta</taxon>
        <taxon>Spermatophyta</taxon>
        <taxon>Magnoliopsida</taxon>
        <taxon>eudicotyledons</taxon>
        <taxon>Gunneridae</taxon>
        <taxon>Pentapetalae</taxon>
        <taxon>asterids</taxon>
        <taxon>lamiids</taxon>
        <taxon>Lamiales</taxon>
        <taxon>Orobanchaceae</taxon>
        <taxon>Pedicularideae</taxon>
        <taxon>Castillejinae</taxon>
        <taxon>Castilleja</taxon>
    </lineage>
</organism>
<feature type="compositionally biased region" description="Basic and acidic residues" evidence="1">
    <location>
        <begin position="1"/>
        <end position="11"/>
    </location>
</feature>
<name>A0ABD3DPD1_9LAMI</name>
<accession>A0ABD3DPD1</accession>
<dbReference type="AlphaFoldDB" id="A0ABD3DPD1"/>
<reference evidence="3" key="1">
    <citation type="journal article" date="2024" name="IScience">
        <title>Strigolactones Initiate the Formation of Haustorium-like Structures in Castilleja.</title>
        <authorList>
            <person name="Buerger M."/>
            <person name="Peterson D."/>
            <person name="Chory J."/>
        </authorList>
    </citation>
    <scope>NUCLEOTIDE SEQUENCE [LARGE SCALE GENOMIC DNA]</scope>
</reference>
<evidence type="ECO:0000313" key="3">
    <source>
        <dbReference type="Proteomes" id="UP001632038"/>
    </source>
</evidence>